<dbReference type="SUPFAM" id="SSF75620">
    <property type="entry name" value="Release factor"/>
    <property type="match status" value="1"/>
</dbReference>
<feature type="coiled-coil region" evidence="2">
    <location>
        <begin position="570"/>
        <end position="597"/>
    </location>
</feature>
<feature type="region of interest" description="Disordered" evidence="3">
    <location>
        <begin position="49"/>
        <end position="68"/>
    </location>
</feature>
<proteinExistence type="inferred from homology"/>
<dbReference type="Pfam" id="PF00472">
    <property type="entry name" value="RF-1"/>
    <property type="match status" value="1"/>
</dbReference>
<dbReference type="RefSeq" id="XP_015656754.1">
    <property type="nucleotide sequence ID" value="XM_015804776.1"/>
</dbReference>
<dbReference type="VEuPathDB" id="TriTrypDB:LpyrH10_14_1650"/>
<feature type="compositionally biased region" description="Low complexity" evidence="3">
    <location>
        <begin position="364"/>
        <end position="373"/>
    </location>
</feature>
<evidence type="ECO:0000313" key="5">
    <source>
        <dbReference type="EMBL" id="KPA78315.1"/>
    </source>
</evidence>
<dbReference type="GeneID" id="26906739"/>
<dbReference type="OMA" id="ACSNVSR"/>
<dbReference type="OrthoDB" id="2019491at2759"/>
<dbReference type="AlphaFoldDB" id="A0A0M9FXU9"/>
<evidence type="ECO:0000259" key="4">
    <source>
        <dbReference type="Pfam" id="PF00472"/>
    </source>
</evidence>
<reference evidence="5 6" key="1">
    <citation type="submission" date="2015-07" db="EMBL/GenBank/DDBJ databases">
        <title>High-quality genome of monoxenous trypanosomatid Leptomonas pyrrhocoris.</title>
        <authorList>
            <person name="Flegontov P."/>
            <person name="Butenko A."/>
            <person name="Firsov S."/>
            <person name="Vlcek C."/>
            <person name="Logacheva M.D."/>
            <person name="Field M."/>
            <person name="Filatov D."/>
            <person name="Flegontova O."/>
            <person name="Gerasimov E."/>
            <person name="Jackson A.P."/>
            <person name="Kelly S."/>
            <person name="Opperdoes F."/>
            <person name="O'Reilly A."/>
            <person name="Votypka J."/>
            <person name="Yurchenko V."/>
            <person name="Lukes J."/>
        </authorList>
    </citation>
    <scope>NUCLEOTIDE SEQUENCE [LARGE SCALE GENOMIC DNA]</scope>
    <source>
        <strain evidence="5">H10</strain>
    </source>
</reference>
<protein>
    <recommendedName>
        <fullName evidence="4">Prokaryotic-type class I peptide chain release factors domain-containing protein</fullName>
    </recommendedName>
</protein>
<dbReference type="InterPro" id="IPR000352">
    <property type="entry name" value="Pep_chain_release_fac_I"/>
</dbReference>
<keyword evidence="2" id="KW-0175">Coiled coil</keyword>
<evidence type="ECO:0000256" key="1">
    <source>
        <dbReference type="ARBA" id="ARBA00010835"/>
    </source>
</evidence>
<dbReference type="Gene3D" id="3.30.160.20">
    <property type="match status" value="1"/>
</dbReference>
<feature type="compositionally biased region" description="Gly residues" evidence="3">
    <location>
        <begin position="347"/>
        <end position="363"/>
    </location>
</feature>
<gene>
    <name evidence="5" type="ORF">ABB37_06450</name>
</gene>
<dbReference type="RefSeq" id="XP_015656753.1">
    <property type="nucleotide sequence ID" value="XM_015804775.1"/>
</dbReference>
<sequence length="663" mass="70556">MLRRSTATSQLQLSLAAASATRSCGPAALHGPTRALFDNLKKQLGVVAGNSSGSSAGEPNAPPGFPPGFNAQQMQTLQQLFNSQPKEKQAQLMTQAMEMQKMMSRIPGMGKMAQKNAAMLEQMLKMQGAAPAAAAAPASNDNSGPTAPPSSARRDLFRDATTATPNKPRSGPSLDELKKVNLGPEIEALFDELRTTRQRKNEYRDKYHAAQSSLDELRKAHNDLAARETNVRGKLAKAEQDVMLLTSENMELRDSSKAVKQLTHTNRQLKHEVDQLRSAAQASAAPGTASYAALKQRHRATEDALRSLQRKVDRMRRRDPLLQFSLACSDVSRLCTSIRADDHFSSSGGGGESSAAAGGGGGSSNAKEALGEAGQEAAEQAFADLQRIYLQRLQEAWTAAGHEHGAAARAYVAVVRRYVMTRVPHANYDAVVSFTGDVAALRAVFTGVGFTVESIPGDGNRVHVVAAAGAAPWTDMPGPYGYAFALRLSAAGDPPNSSSSSSGTGGRAAFTVTSAHPFVSATLMHNDKRCGVQYETARASGPGGQATNVSETQVYAKCSIDGVPAFTAESQDSRSAMSNKEAALEKLRQQRRQQYNDTLAKQEKAEAVQAQLVEAVRGQGGLTMDEEVLRLVQEAAAARQITAGDAALVTMMRELSRSAASTI</sequence>
<feature type="region of interest" description="Disordered" evidence="3">
    <location>
        <begin position="343"/>
        <end position="373"/>
    </location>
</feature>
<dbReference type="GO" id="GO:0003747">
    <property type="term" value="F:translation release factor activity"/>
    <property type="evidence" value="ECO:0007669"/>
    <property type="project" value="InterPro"/>
</dbReference>
<feature type="compositionally biased region" description="Low complexity" evidence="3">
    <location>
        <begin position="49"/>
        <end position="59"/>
    </location>
</feature>
<feature type="region of interest" description="Disordered" evidence="3">
    <location>
        <begin position="131"/>
        <end position="153"/>
    </location>
</feature>
<dbReference type="InterPro" id="IPR045853">
    <property type="entry name" value="Pep_chain_release_fac_I_sf"/>
</dbReference>
<comment type="similarity">
    <text evidence="1">Belongs to the prokaryotic/mitochondrial release factor family.</text>
</comment>
<evidence type="ECO:0000256" key="2">
    <source>
        <dbReference type="SAM" id="Coils"/>
    </source>
</evidence>
<dbReference type="EMBL" id="LGTL01000014">
    <property type="protein sequence ID" value="KPA78314.1"/>
    <property type="molecule type" value="Genomic_DNA"/>
</dbReference>
<evidence type="ECO:0000313" key="6">
    <source>
        <dbReference type="Proteomes" id="UP000037923"/>
    </source>
</evidence>
<feature type="coiled-coil region" evidence="2">
    <location>
        <begin position="186"/>
        <end position="318"/>
    </location>
</feature>
<feature type="domain" description="Prokaryotic-type class I peptide chain release factors" evidence="4">
    <location>
        <begin position="532"/>
        <end position="609"/>
    </location>
</feature>
<name>A0A0M9FXU9_LEPPY</name>
<keyword evidence="6" id="KW-1185">Reference proteome</keyword>
<dbReference type="EMBL" id="LGTL01000014">
    <property type="protein sequence ID" value="KPA78315.1"/>
    <property type="molecule type" value="Genomic_DNA"/>
</dbReference>
<evidence type="ECO:0000256" key="3">
    <source>
        <dbReference type="SAM" id="MobiDB-lite"/>
    </source>
</evidence>
<accession>A0A0M9FXU9</accession>
<comment type="caution">
    <text evidence="5">The sequence shown here is derived from an EMBL/GenBank/DDBJ whole genome shotgun (WGS) entry which is preliminary data.</text>
</comment>
<organism evidence="5 6">
    <name type="scientific">Leptomonas pyrrhocoris</name>
    <name type="common">Firebug parasite</name>
    <dbReference type="NCBI Taxonomy" id="157538"/>
    <lineage>
        <taxon>Eukaryota</taxon>
        <taxon>Discoba</taxon>
        <taxon>Euglenozoa</taxon>
        <taxon>Kinetoplastea</taxon>
        <taxon>Metakinetoplastina</taxon>
        <taxon>Trypanosomatida</taxon>
        <taxon>Trypanosomatidae</taxon>
        <taxon>Leishmaniinae</taxon>
        <taxon>Leptomonas</taxon>
    </lineage>
</organism>
<dbReference type="Proteomes" id="UP000037923">
    <property type="component" value="Unassembled WGS sequence"/>
</dbReference>